<organism evidence="2 3">
    <name type="scientific">Nepenthes gracilis</name>
    <name type="common">Slender pitcher plant</name>
    <dbReference type="NCBI Taxonomy" id="150966"/>
    <lineage>
        <taxon>Eukaryota</taxon>
        <taxon>Viridiplantae</taxon>
        <taxon>Streptophyta</taxon>
        <taxon>Embryophyta</taxon>
        <taxon>Tracheophyta</taxon>
        <taxon>Spermatophyta</taxon>
        <taxon>Magnoliopsida</taxon>
        <taxon>eudicotyledons</taxon>
        <taxon>Gunneridae</taxon>
        <taxon>Pentapetalae</taxon>
        <taxon>Caryophyllales</taxon>
        <taxon>Nepenthaceae</taxon>
        <taxon>Nepenthes</taxon>
    </lineage>
</organism>
<comment type="caution">
    <text evidence="2">The sequence shown here is derived from an EMBL/GenBank/DDBJ whole genome shotgun (WGS) entry which is preliminary data.</text>
</comment>
<keyword evidence="1" id="KW-0812">Transmembrane</keyword>
<sequence>MDVELPKVVAIGNGNPSLICIMENLGVETLIHHQCSFFLALVLAAFITKSNWRILALILEFGLWILYGQGMSLSMEDPVPLPVEEDLSEG</sequence>
<name>A0AAD3XJG4_NEPGR</name>
<dbReference type="Proteomes" id="UP001279734">
    <property type="component" value="Unassembled WGS sequence"/>
</dbReference>
<keyword evidence="1" id="KW-1133">Transmembrane helix</keyword>
<evidence type="ECO:0000313" key="3">
    <source>
        <dbReference type="Proteomes" id="UP001279734"/>
    </source>
</evidence>
<gene>
    <name evidence="2" type="ORF">Nepgr_008456</name>
</gene>
<reference evidence="2" key="1">
    <citation type="submission" date="2023-05" db="EMBL/GenBank/DDBJ databases">
        <title>Nepenthes gracilis genome sequencing.</title>
        <authorList>
            <person name="Fukushima K."/>
        </authorList>
    </citation>
    <scope>NUCLEOTIDE SEQUENCE</scope>
    <source>
        <strain evidence="2">SING2019-196</strain>
    </source>
</reference>
<protein>
    <submittedName>
        <fullName evidence="2">Uncharacterized protein</fullName>
    </submittedName>
</protein>
<accession>A0AAD3XJG4</accession>
<dbReference type="EMBL" id="BSYO01000006">
    <property type="protein sequence ID" value="GMH06616.1"/>
    <property type="molecule type" value="Genomic_DNA"/>
</dbReference>
<keyword evidence="3" id="KW-1185">Reference proteome</keyword>
<evidence type="ECO:0000313" key="2">
    <source>
        <dbReference type="EMBL" id="GMH06616.1"/>
    </source>
</evidence>
<feature type="transmembrane region" description="Helical" evidence="1">
    <location>
        <begin position="54"/>
        <end position="73"/>
    </location>
</feature>
<dbReference type="AlphaFoldDB" id="A0AAD3XJG4"/>
<evidence type="ECO:0000256" key="1">
    <source>
        <dbReference type="SAM" id="Phobius"/>
    </source>
</evidence>
<proteinExistence type="predicted"/>
<keyword evidence="1" id="KW-0472">Membrane</keyword>
<feature type="transmembrane region" description="Helical" evidence="1">
    <location>
        <begin position="30"/>
        <end position="47"/>
    </location>
</feature>